<comment type="caution">
    <text evidence="2">The sequence shown here is derived from an EMBL/GenBank/DDBJ whole genome shotgun (WGS) entry which is preliminary data.</text>
</comment>
<feature type="region of interest" description="Disordered" evidence="1">
    <location>
        <begin position="66"/>
        <end position="98"/>
    </location>
</feature>
<accession>A0A9P6FVW2</accession>
<feature type="compositionally biased region" description="Acidic residues" evidence="1">
    <location>
        <begin position="19"/>
        <end position="32"/>
    </location>
</feature>
<reference evidence="2" key="1">
    <citation type="journal article" date="2020" name="Fungal Divers.">
        <title>Resolving the Mortierellaceae phylogeny through synthesis of multi-gene phylogenetics and phylogenomics.</title>
        <authorList>
            <person name="Vandepol N."/>
            <person name="Liber J."/>
            <person name="Desiro A."/>
            <person name="Na H."/>
            <person name="Kennedy M."/>
            <person name="Barry K."/>
            <person name="Grigoriev I.V."/>
            <person name="Miller A.N."/>
            <person name="O'Donnell K."/>
            <person name="Stajich J.E."/>
            <person name="Bonito G."/>
        </authorList>
    </citation>
    <scope>NUCLEOTIDE SEQUENCE</scope>
    <source>
        <strain evidence="2">KOD1015</strain>
    </source>
</reference>
<evidence type="ECO:0000313" key="3">
    <source>
        <dbReference type="Proteomes" id="UP000780801"/>
    </source>
</evidence>
<organism evidence="2 3">
    <name type="scientific">Lunasporangiospora selenospora</name>
    <dbReference type="NCBI Taxonomy" id="979761"/>
    <lineage>
        <taxon>Eukaryota</taxon>
        <taxon>Fungi</taxon>
        <taxon>Fungi incertae sedis</taxon>
        <taxon>Mucoromycota</taxon>
        <taxon>Mortierellomycotina</taxon>
        <taxon>Mortierellomycetes</taxon>
        <taxon>Mortierellales</taxon>
        <taxon>Mortierellaceae</taxon>
        <taxon>Lunasporangiospora</taxon>
    </lineage>
</organism>
<protein>
    <submittedName>
        <fullName evidence="2">Uncharacterized protein</fullName>
    </submittedName>
</protein>
<feature type="compositionally biased region" description="Basic and acidic residues" evidence="1">
    <location>
        <begin position="66"/>
        <end position="91"/>
    </location>
</feature>
<keyword evidence="3" id="KW-1185">Reference proteome</keyword>
<feature type="compositionally biased region" description="Basic and acidic residues" evidence="1">
    <location>
        <begin position="1"/>
        <end position="12"/>
    </location>
</feature>
<evidence type="ECO:0000256" key="1">
    <source>
        <dbReference type="SAM" id="MobiDB-lite"/>
    </source>
</evidence>
<dbReference type="EMBL" id="JAABOA010001008">
    <property type="protein sequence ID" value="KAF9582553.1"/>
    <property type="molecule type" value="Genomic_DNA"/>
</dbReference>
<gene>
    <name evidence="2" type="ORF">BGW38_000062</name>
</gene>
<proteinExistence type="predicted"/>
<feature type="non-terminal residue" evidence="2">
    <location>
        <position position="98"/>
    </location>
</feature>
<feature type="region of interest" description="Disordered" evidence="1">
    <location>
        <begin position="1"/>
        <end position="36"/>
    </location>
</feature>
<sequence>MGGGERGTHSGCDESGVAEVDDDNIIDADDDGSDPKANALLLWRPFSEAETLAALASGFKDLVARRENETEHRGGEGDCTGRGRENPDRGRAGAGAEV</sequence>
<dbReference type="Proteomes" id="UP000780801">
    <property type="component" value="Unassembled WGS sequence"/>
</dbReference>
<dbReference type="AlphaFoldDB" id="A0A9P6FVW2"/>
<name>A0A9P6FVW2_9FUNG</name>
<evidence type="ECO:0000313" key="2">
    <source>
        <dbReference type="EMBL" id="KAF9582553.1"/>
    </source>
</evidence>